<evidence type="ECO:0000256" key="6">
    <source>
        <dbReference type="SAM" id="Coils"/>
    </source>
</evidence>
<comment type="subcellular location">
    <subcellularLocation>
        <location evidence="1">Cell projection</location>
        <location evidence="1">Cilium</location>
    </subcellularLocation>
</comment>
<keyword evidence="10" id="KW-1185">Reference proteome</keyword>
<evidence type="ECO:0000256" key="1">
    <source>
        <dbReference type="ARBA" id="ARBA00004138"/>
    </source>
</evidence>
<feature type="compositionally biased region" description="Low complexity" evidence="7">
    <location>
        <begin position="100"/>
        <end position="124"/>
    </location>
</feature>
<dbReference type="PANTHER" id="PTHR14240">
    <property type="entry name" value="RETINITIS PIGMENTOSA GTPASE REGULATOR-INTERACTING PROTEIN"/>
    <property type="match status" value="1"/>
</dbReference>
<evidence type="ECO:0000313" key="10">
    <source>
        <dbReference type="Proteomes" id="UP000051952"/>
    </source>
</evidence>
<evidence type="ECO:0000256" key="3">
    <source>
        <dbReference type="ARBA" id="ARBA00023054"/>
    </source>
</evidence>
<dbReference type="InterPro" id="IPR031139">
    <property type="entry name" value="RPGRIP1_fam"/>
</dbReference>
<feature type="domain" description="RPGR-interacting protein 1 first C2" evidence="8">
    <location>
        <begin position="615"/>
        <end position="759"/>
    </location>
</feature>
<dbReference type="AlphaFoldDB" id="A0A0S4IT50"/>
<keyword evidence="4" id="KW-0969">Cilium</keyword>
<accession>A0A0S4IT50</accession>
<dbReference type="OrthoDB" id="272770at2759"/>
<dbReference type="OMA" id="WAIESIH"/>
<reference evidence="10" key="1">
    <citation type="submission" date="2015-09" db="EMBL/GenBank/DDBJ databases">
        <authorList>
            <consortium name="Pathogen Informatics"/>
        </authorList>
    </citation>
    <scope>NUCLEOTIDE SEQUENCE [LARGE SCALE GENOMIC DNA]</scope>
    <source>
        <strain evidence="10">Lake Konstanz</strain>
    </source>
</reference>
<dbReference type="GO" id="GO:0005856">
    <property type="term" value="C:cytoskeleton"/>
    <property type="evidence" value="ECO:0007669"/>
    <property type="project" value="UniProtKB-ARBA"/>
</dbReference>
<proteinExistence type="inferred from homology"/>
<dbReference type="PANTHER" id="PTHR14240:SF1">
    <property type="entry name" value="PROTEIN FANTOM-RELATED"/>
    <property type="match status" value="1"/>
</dbReference>
<gene>
    <name evidence="9" type="ORF">BSAL_72600</name>
</gene>
<dbReference type="VEuPathDB" id="TriTrypDB:BSAL_72600"/>
<protein>
    <recommendedName>
        <fullName evidence="8">RPGR-interacting protein 1 first C2 domain-containing protein</fullName>
    </recommendedName>
</protein>
<evidence type="ECO:0000256" key="5">
    <source>
        <dbReference type="ARBA" id="ARBA00023273"/>
    </source>
</evidence>
<evidence type="ECO:0000256" key="2">
    <source>
        <dbReference type="ARBA" id="ARBA00006042"/>
    </source>
</evidence>
<evidence type="ECO:0000313" key="9">
    <source>
        <dbReference type="EMBL" id="CUG06414.1"/>
    </source>
</evidence>
<dbReference type="InterPro" id="IPR021656">
    <property type="entry name" value="C2-C2_1"/>
</dbReference>
<dbReference type="SUPFAM" id="SSF49562">
    <property type="entry name" value="C2 domain (Calcium/lipid-binding domain, CaLB)"/>
    <property type="match status" value="1"/>
</dbReference>
<feature type="coiled-coil region" evidence="6">
    <location>
        <begin position="309"/>
        <end position="374"/>
    </location>
</feature>
<dbReference type="InterPro" id="IPR035892">
    <property type="entry name" value="C2_domain_sf"/>
</dbReference>
<feature type="coiled-coil region" evidence="6">
    <location>
        <begin position="165"/>
        <end position="199"/>
    </location>
</feature>
<keyword evidence="3 6" id="KW-0175">Coiled coil</keyword>
<dbReference type="Pfam" id="PF11618">
    <property type="entry name" value="C2-C2_1"/>
    <property type="match status" value="1"/>
</dbReference>
<evidence type="ECO:0000256" key="4">
    <source>
        <dbReference type="ARBA" id="ARBA00023069"/>
    </source>
</evidence>
<organism evidence="9 10">
    <name type="scientific">Bodo saltans</name>
    <name type="common">Flagellated protozoan</name>
    <dbReference type="NCBI Taxonomy" id="75058"/>
    <lineage>
        <taxon>Eukaryota</taxon>
        <taxon>Discoba</taxon>
        <taxon>Euglenozoa</taxon>
        <taxon>Kinetoplastea</taxon>
        <taxon>Metakinetoplastina</taxon>
        <taxon>Eubodonida</taxon>
        <taxon>Bodonidae</taxon>
        <taxon>Bodo</taxon>
    </lineage>
</organism>
<name>A0A0S4IT50_BODSA</name>
<comment type="similarity">
    <text evidence="2">Belongs to the RPGRIP1 family.</text>
</comment>
<feature type="coiled-coil region" evidence="6">
    <location>
        <begin position="524"/>
        <end position="604"/>
    </location>
</feature>
<keyword evidence="5" id="KW-0966">Cell projection</keyword>
<evidence type="ECO:0000256" key="7">
    <source>
        <dbReference type="SAM" id="MobiDB-lite"/>
    </source>
</evidence>
<dbReference type="GO" id="GO:1905515">
    <property type="term" value="P:non-motile cilium assembly"/>
    <property type="evidence" value="ECO:0007669"/>
    <property type="project" value="TreeGrafter"/>
</dbReference>
<dbReference type="Gene3D" id="2.60.40.150">
    <property type="entry name" value="C2 domain"/>
    <property type="match status" value="1"/>
</dbReference>
<evidence type="ECO:0000259" key="8">
    <source>
        <dbReference type="Pfam" id="PF11618"/>
    </source>
</evidence>
<dbReference type="GO" id="GO:0035869">
    <property type="term" value="C:ciliary transition zone"/>
    <property type="evidence" value="ECO:0007669"/>
    <property type="project" value="TreeGrafter"/>
</dbReference>
<dbReference type="Proteomes" id="UP000051952">
    <property type="component" value="Unassembled WGS sequence"/>
</dbReference>
<sequence length="1027" mass="115750">MSHNIGRKTGKDWEESYLNLEQRYLALQKDVQRKEKEAQLAAVQERKRRPGASAKETNSSVIHTPVERTPLLPHGSPNIQPPSPSFTQRNDLRPSPPRPASASKAMSKPRPTSSSSRPGTGRMSASPKPLEVEPAPLPQPHHEVLPPDPRLVWGAEKTVEHFVQVNQLYQATEQLRHKLEEAENVTKVQEHEIHTLRQTVSSTQARVDGVTLELHQAVRERDLCAQRLHVADHSTRQAEEAIKTQVAEKERLRSVLEGQIQDLRTRLLVSTDGNDGLSRDVRGLLSELKEKATLVAGLQSRLSLTETSLTSQENTNRSLLVEMKNLNDQLTGERKRTLNIMREAQVGNMNKDRVTELEREIGALVQQRTAMEREHLGMLEDFVRISSDATTRAQDDVRDELHHFKASATHWERVAALMYQDIADRTRSHLAVREECEEAKRGRDEAALATKALRDELRLCNAKLNIVWPTHRTDTAEMDPEKLTKTFSKLGLMSTGRAGSARGDLHQKLYDDLGLDAPTQEDYITELEQANAALEAELEAQRVSNELLSERLRNQHEVLDEERRDHSRVFHELEDQIDIGQTLLDKREQRVDFLEQQVRRLRGEAVNPNVSLEVIGASENVFELFIGQMLRVDGAGESLQSEFPTLFCTVDFLVHETTATKTIRGWSGFLDTTMAFCVSMDALLWHYLSTRGVMIQLHQVIEEDSSYRTVAEGYASVWELVERRLEDHRPCIRDAMRLFDVQHGRHVASIEFSLTARVPFSQHFKSFAKTADFQKVLMQGAAQHNQSRRWKRAAHQGDHHVSVHNANLNASLLQSQASIGPSVSVPKVLLTHHSAAAGRDALEPISALCIWVDEVKLLYNLDHLPLLSCYYTLSALEKDVWIQPAAVPSHIWAIESIHSFPISSMREVFRLLRDPLALYFFDESTRSVDRYWATSTTELAPALTAVGDVVSVVLPLISYTGMNVGTVTARIQAKPLHQQMNDYGAAPPQAFSATQAAASPQRTLNEELFDQHFGPAVVAHPAPLHIR</sequence>
<feature type="region of interest" description="Disordered" evidence="7">
    <location>
        <begin position="33"/>
        <end position="148"/>
    </location>
</feature>
<dbReference type="EMBL" id="CYKH01000586">
    <property type="protein sequence ID" value="CUG06414.1"/>
    <property type="molecule type" value="Genomic_DNA"/>
</dbReference>